<dbReference type="Gene3D" id="2.60.120.10">
    <property type="entry name" value="Jelly Rolls"/>
    <property type="match status" value="2"/>
</dbReference>
<evidence type="ECO:0000313" key="3">
    <source>
        <dbReference type="Proteomes" id="UP001239680"/>
    </source>
</evidence>
<comment type="caution">
    <text evidence="2">The sequence shown here is derived from an EMBL/GenBank/DDBJ whole genome shotgun (WGS) entry which is preliminary data.</text>
</comment>
<dbReference type="PANTHER" id="PTHR43594">
    <property type="entry name" value="QUERCETIN 2,3-DIOXYGENASE"/>
    <property type="match status" value="1"/>
</dbReference>
<dbReference type="InterPro" id="IPR014710">
    <property type="entry name" value="RmlC-like_jellyroll"/>
</dbReference>
<dbReference type="InterPro" id="IPR011051">
    <property type="entry name" value="RmlC_Cupin_sf"/>
</dbReference>
<reference evidence="2 3" key="1">
    <citation type="submission" date="2023-08" db="EMBL/GenBank/DDBJ databases">
        <title>Characterization of two Paracoccaceae strains isolated from Phycosphere and proposal of Xinfangfangia lacusdiani sp. nov.</title>
        <authorList>
            <person name="Deng Y."/>
            <person name="Zhang Y.Q."/>
        </authorList>
    </citation>
    <scope>NUCLEOTIDE SEQUENCE [LARGE SCALE GENOMIC DNA]</scope>
    <source>
        <strain evidence="2 3">CPCC 101601</strain>
    </source>
</reference>
<dbReference type="Proteomes" id="UP001239680">
    <property type="component" value="Unassembled WGS sequence"/>
</dbReference>
<protein>
    <submittedName>
        <fullName evidence="2">Pirin-like C-terminal cupin domain-containing protein</fullName>
    </submittedName>
</protein>
<sequence>MYGGVEGPAQTASPLHLWDVYLQAGDGHRIELPAGQAVSVALLSGGAVLNGLQELAGPETVIFTTDAGQIQLAATEDAHYLVLAGEPIKEPIAMGDPFVMNTEAELRDAYQDFRMGKL</sequence>
<dbReference type="RefSeq" id="WP_306679711.1">
    <property type="nucleotide sequence ID" value="NZ_JAVDBT010000005.1"/>
</dbReference>
<gene>
    <name evidence="2" type="ORF">Q9295_06510</name>
</gene>
<keyword evidence="3" id="KW-1185">Reference proteome</keyword>
<dbReference type="PANTHER" id="PTHR43594:SF1">
    <property type="entry name" value="QUERCETIN 2,3-DIOXYGENASE PA2418-RELATED"/>
    <property type="match status" value="1"/>
</dbReference>
<evidence type="ECO:0000313" key="2">
    <source>
        <dbReference type="EMBL" id="MDQ2066015.1"/>
    </source>
</evidence>
<accession>A0ABU0VYP1</accession>
<dbReference type="SUPFAM" id="SSF51182">
    <property type="entry name" value="RmlC-like cupins"/>
    <property type="match status" value="1"/>
</dbReference>
<feature type="domain" description="Pirin C-terminal" evidence="1">
    <location>
        <begin position="18"/>
        <end position="117"/>
    </location>
</feature>
<dbReference type="CDD" id="cd02247">
    <property type="entry name" value="cupin_pirin_C"/>
    <property type="match status" value="1"/>
</dbReference>
<dbReference type="InterPro" id="IPR008778">
    <property type="entry name" value="Pirin_C_dom"/>
</dbReference>
<evidence type="ECO:0000259" key="1">
    <source>
        <dbReference type="Pfam" id="PF05726"/>
    </source>
</evidence>
<dbReference type="InterPro" id="IPR053186">
    <property type="entry name" value="QDO-related"/>
</dbReference>
<name>A0ABU0VYP1_9RHOB</name>
<proteinExistence type="predicted"/>
<dbReference type="Pfam" id="PF05726">
    <property type="entry name" value="Pirin_C"/>
    <property type="match status" value="1"/>
</dbReference>
<dbReference type="EMBL" id="JAVDBT010000005">
    <property type="protein sequence ID" value="MDQ2066015.1"/>
    <property type="molecule type" value="Genomic_DNA"/>
</dbReference>
<organism evidence="2 3">
    <name type="scientific">Pseudogemmobacter lacusdianii</name>
    <dbReference type="NCBI Taxonomy" id="3069608"/>
    <lineage>
        <taxon>Bacteria</taxon>
        <taxon>Pseudomonadati</taxon>
        <taxon>Pseudomonadota</taxon>
        <taxon>Alphaproteobacteria</taxon>
        <taxon>Rhodobacterales</taxon>
        <taxon>Paracoccaceae</taxon>
        <taxon>Pseudogemmobacter</taxon>
    </lineage>
</organism>